<organism evidence="6 7">
    <name type="scientific">Thioalbus denitrificans</name>
    <dbReference type="NCBI Taxonomy" id="547122"/>
    <lineage>
        <taxon>Bacteria</taxon>
        <taxon>Pseudomonadati</taxon>
        <taxon>Pseudomonadota</taxon>
        <taxon>Gammaproteobacteria</taxon>
        <taxon>Chromatiales</taxon>
        <taxon>Ectothiorhodospiraceae</taxon>
        <taxon>Thioalbus</taxon>
    </lineage>
</organism>
<dbReference type="SUPFAM" id="SSF53383">
    <property type="entry name" value="PLP-dependent transferases"/>
    <property type="match status" value="1"/>
</dbReference>
<dbReference type="HAMAP" id="MF_00712">
    <property type="entry name" value="GcvPA"/>
    <property type="match status" value="1"/>
</dbReference>
<dbReference type="GO" id="GO:0019464">
    <property type="term" value="P:glycine decarboxylation via glycine cleavage system"/>
    <property type="evidence" value="ECO:0007669"/>
    <property type="project" value="UniProtKB-UniRule"/>
</dbReference>
<dbReference type="PIRSF" id="PIRSF006815">
    <property type="entry name" value="GcvPA"/>
    <property type="match status" value="1"/>
</dbReference>
<protein>
    <recommendedName>
        <fullName evidence="4">Probable glycine dehydrogenase (decarboxylating) subunit 1</fullName>
        <ecNumber evidence="4">1.4.4.2</ecNumber>
    </recommendedName>
    <alternativeName>
        <fullName evidence="4">Glycine cleavage system P-protein subunit 1</fullName>
    </alternativeName>
    <alternativeName>
        <fullName evidence="4">Glycine decarboxylase subunit 1</fullName>
    </alternativeName>
    <alternativeName>
        <fullName evidence="4">Glycine dehydrogenase (aminomethyl-transferring) subunit 1</fullName>
    </alternativeName>
</protein>
<reference evidence="6 7" key="1">
    <citation type="submission" date="2018-07" db="EMBL/GenBank/DDBJ databases">
        <title>Genomic Encyclopedia of Type Strains, Phase IV (KMG-IV): sequencing the most valuable type-strain genomes for metagenomic binning, comparative biology and taxonomic classification.</title>
        <authorList>
            <person name="Goeker M."/>
        </authorList>
    </citation>
    <scope>NUCLEOTIDE SEQUENCE [LARGE SCALE GENOMIC DNA]</scope>
    <source>
        <strain evidence="6 7">DSM 26407</strain>
    </source>
</reference>
<evidence type="ECO:0000259" key="5">
    <source>
        <dbReference type="Pfam" id="PF02347"/>
    </source>
</evidence>
<dbReference type="AlphaFoldDB" id="A0A369BSZ5"/>
<comment type="similarity">
    <text evidence="4">Belongs to the GcvP family. N-terminal subunit subfamily.</text>
</comment>
<evidence type="ECO:0000256" key="2">
    <source>
        <dbReference type="ARBA" id="ARBA00023002"/>
    </source>
</evidence>
<dbReference type="InterPro" id="IPR023010">
    <property type="entry name" value="GcvPA"/>
</dbReference>
<dbReference type="RefSeq" id="WP_114281208.1">
    <property type="nucleotide sequence ID" value="NZ_QPJY01000016.1"/>
</dbReference>
<dbReference type="EC" id="1.4.4.2" evidence="4"/>
<dbReference type="GO" id="GO:0004375">
    <property type="term" value="F:glycine dehydrogenase (decarboxylating) activity"/>
    <property type="evidence" value="ECO:0007669"/>
    <property type="project" value="UniProtKB-EC"/>
</dbReference>
<dbReference type="Proteomes" id="UP000252707">
    <property type="component" value="Unassembled WGS sequence"/>
</dbReference>
<comment type="subunit">
    <text evidence="4">The glycine cleavage system is composed of four proteins: P, T, L and H. In this organism, the P 'protein' is a heterodimer of two subunits.</text>
</comment>
<dbReference type="PANTHER" id="PTHR42806">
    <property type="entry name" value="GLYCINE CLEAVAGE SYSTEM P-PROTEIN"/>
    <property type="match status" value="1"/>
</dbReference>
<gene>
    <name evidence="4" type="primary">gcvPA</name>
    <name evidence="6" type="ORF">DFQ59_11645</name>
</gene>
<keyword evidence="2 4" id="KW-0560">Oxidoreductase</keyword>
<dbReference type="GO" id="GO:0009116">
    <property type="term" value="P:nucleoside metabolic process"/>
    <property type="evidence" value="ECO:0007669"/>
    <property type="project" value="InterPro"/>
</dbReference>
<sequence>MPFIPHTDTDIRAMLEAIGAADVEALFDEIPAALRAEVPESVPGAAVEMEVGRLLRDRARQDGTPLCFIGAGAYEHHIPAAVWEIVTRGEFMTAYTPYQAEASQGTLQVVYEFQSMMAALTGLEAANASLYDGASALAEAVLMAVRANRRSRSRRVLLPASVHPAYRSVVRTIVRHQGIELVEIPFDPAHGHVDPAALDGYAGGEVTAVVIPQTNFFGVLEEVDALTDWAHANGALAIALANPVALALLKPPGQWGGKGADICCGEGQPLGVPLSSGGPYFGFMTCRMEHVRQMPGRIVGRTVDLEGRPGFTLTLQAREQHIRRAKATSNICTNQGLMVTAATIHMALLGAEGLRRVAAACHANTRALAERLTALPGVEPVFDRPCFHEVALRLPLPVGETLRALGAQNLLGGYDLSGPYPELGQSLLACATETKTPADLDAYAEHLGRIIQKRNPVKCPIQPKW</sequence>
<dbReference type="InterPro" id="IPR020581">
    <property type="entry name" value="GDC_P"/>
</dbReference>
<accession>A0A369BSZ5</accession>
<proteinExistence type="inferred from homology"/>
<comment type="function">
    <text evidence="1 4">The glycine cleavage system catalyzes the degradation of glycine. The P protein binds the alpha-amino group of glycine through its pyridoxal phosphate cofactor; CO(2) is released and the remaining methylamine moiety is then transferred to the lipoamide cofactor of the H protein.</text>
</comment>
<dbReference type="InterPro" id="IPR015421">
    <property type="entry name" value="PyrdxlP-dep_Trfase_major"/>
</dbReference>
<dbReference type="Pfam" id="PF02347">
    <property type="entry name" value="GDC-P"/>
    <property type="match status" value="1"/>
</dbReference>
<dbReference type="OrthoDB" id="9801272at2"/>
<evidence type="ECO:0000256" key="1">
    <source>
        <dbReference type="ARBA" id="ARBA00003788"/>
    </source>
</evidence>
<dbReference type="EMBL" id="QPJY01000016">
    <property type="protein sequence ID" value="RCX24759.1"/>
    <property type="molecule type" value="Genomic_DNA"/>
</dbReference>
<dbReference type="InterPro" id="IPR015424">
    <property type="entry name" value="PyrdxlP-dep_Trfase"/>
</dbReference>
<dbReference type="InterPro" id="IPR049315">
    <property type="entry name" value="GDC-P_N"/>
</dbReference>
<dbReference type="PANTHER" id="PTHR42806:SF1">
    <property type="entry name" value="GLYCINE DEHYDROGENASE (DECARBOXYLATING)"/>
    <property type="match status" value="1"/>
</dbReference>
<name>A0A369BSZ5_9GAMM</name>
<evidence type="ECO:0000256" key="3">
    <source>
        <dbReference type="ARBA" id="ARBA00049026"/>
    </source>
</evidence>
<dbReference type="Gene3D" id="3.90.1150.10">
    <property type="entry name" value="Aspartate Aminotransferase, domain 1"/>
    <property type="match status" value="1"/>
</dbReference>
<keyword evidence="7" id="KW-1185">Reference proteome</keyword>
<evidence type="ECO:0000256" key="4">
    <source>
        <dbReference type="HAMAP-Rule" id="MF_00712"/>
    </source>
</evidence>
<dbReference type="NCBIfam" id="NF001696">
    <property type="entry name" value="PRK00451.1"/>
    <property type="match status" value="1"/>
</dbReference>
<comment type="catalytic activity">
    <reaction evidence="3 4">
        <text>N(6)-[(R)-lipoyl]-L-lysyl-[glycine-cleavage complex H protein] + glycine + H(+) = N(6)-[(R)-S(8)-aminomethyldihydrolipoyl]-L-lysyl-[glycine-cleavage complex H protein] + CO2</text>
        <dbReference type="Rhea" id="RHEA:24304"/>
        <dbReference type="Rhea" id="RHEA-COMP:10494"/>
        <dbReference type="Rhea" id="RHEA-COMP:10495"/>
        <dbReference type="ChEBI" id="CHEBI:15378"/>
        <dbReference type="ChEBI" id="CHEBI:16526"/>
        <dbReference type="ChEBI" id="CHEBI:57305"/>
        <dbReference type="ChEBI" id="CHEBI:83099"/>
        <dbReference type="ChEBI" id="CHEBI:83143"/>
        <dbReference type="EC" id="1.4.4.2"/>
    </reaction>
</comment>
<dbReference type="CDD" id="cd00613">
    <property type="entry name" value="GDC-P"/>
    <property type="match status" value="1"/>
</dbReference>
<evidence type="ECO:0000313" key="6">
    <source>
        <dbReference type="EMBL" id="RCX24759.1"/>
    </source>
</evidence>
<feature type="domain" description="Glycine cleavage system P-protein N-terminal" evidence="5">
    <location>
        <begin position="3"/>
        <end position="393"/>
    </location>
</feature>
<comment type="caution">
    <text evidence="6">The sequence shown here is derived from an EMBL/GenBank/DDBJ whole genome shotgun (WGS) entry which is preliminary data.</text>
</comment>
<evidence type="ECO:0000313" key="7">
    <source>
        <dbReference type="Proteomes" id="UP000252707"/>
    </source>
</evidence>
<dbReference type="InterPro" id="IPR015422">
    <property type="entry name" value="PyrdxlP-dep_Trfase_small"/>
</dbReference>
<dbReference type="Gene3D" id="3.40.640.10">
    <property type="entry name" value="Type I PLP-dependent aspartate aminotransferase-like (Major domain)"/>
    <property type="match status" value="1"/>
</dbReference>